<dbReference type="Proteomes" id="UP001054945">
    <property type="component" value="Unassembled WGS sequence"/>
</dbReference>
<dbReference type="AlphaFoldDB" id="A0AAV4YA42"/>
<sequence length="81" mass="8962">MSCYSQIADMYSSSILVIFPFKKAVVPVHNPSWCLGHLTPLTPSTNRRASVPGAFQCPQTSEEDFETGKSLQSTPFRIAKK</sequence>
<comment type="caution">
    <text evidence="2">The sequence shown here is derived from an EMBL/GenBank/DDBJ whole genome shotgun (WGS) entry which is preliminary data.</text>
</comment>
<proteinExistence type="predicted"/>
<keyword evidence="3" id="KW-1185">Reference proteome</keyword>
<protein>
    <submittedName>
        <fullName evidence="2">Uncharacterized protein</fullName>
    </submittedName>
</protein>
<gene>
    <name evidence="2" type="ORF">CEXT_645731</name>
</gene>
<dbReference type="EMBL" id="BPLR01019001">
    <property type="protein sequence ID" value="GIZ03833.1"/>
    <property type="molecule type" value="Genomic_DNA"/>
</dbReference>
<name>A0AAV4YA42_CAEEX</name>
<accession>A0AAV4YA42</accession>
<reference evidence="2 3" key="1">
    <citation type="submission" date="2021-06" db="EMBL/GenBank/DDBJ databases">
        <title>Caerostris extrusa draft genome.</title>
        <authorList>
            <person name="Kono N."/>
            <person name="Arakawa K."/>
        </authorList>
    </citation>
    <scope>NUCLEOTIDE SEQUENCE [LARGE SCALE GENOMIC DNA]</scope>
</reference>
<evidence type="ECO:0000313" key="3">
    <source>
        <dbReference type="Proteomes" id="UP001054945"/>
    </source>
</evidence>
<feature type="region of interest" description="Disordered" evidence="1">
    <location>
        <begin position="58"/>
        <end position="81"/>
    </location>
</feature>
<organism evidence="2 3">
    <name type="scientific">Caerostris extrusa</name>
    <name type="common">Bark spider</name>
    <name type="synonym">Caerostris bankana</name>
    <dbReference type="NCBI Taxonomy" id="172846"/>
    <lineage>
        <taxon>Eukaryota</taxon>
        <taxon>Metazoa</taxon>
        <taxon>Ecdysozoa</taxon>
        <taxon>Arthropoda</taxon>
        <taxon>Chelicerata</taxon>
        <taxon>Arachnida</taxon>
        <taxon>Araneae</taxon>
        <taxon>Araneomorphae</taxon>
        <taxon>Entelegynae</taxon>
        <taxon>Araneoidea</taxon>
        <taxon>Araneidae</taxon>
        <taxon>Caerostris</taxon>
    </lineage>
</organism>
<evidence type="ECO:0000313" key="2">
    <source>
        <dbReference type="EMBL" id="GIZ03833.1"/>
    </source>
</evidence>
<evidence type="ECO:0000256" key="1">
    <source>
        <dbReference type="SAM" id="MobiDB-lite"/>
    </source>
</evidence>